<gene>
    <name evidence="2" type="ORF">Asi02nite_73800</name>
</gene>
<evidence type="ECO:0000259" key="1">
    <source>
        <dbReference type="Pfam" id="PF12770"/>
    </source>
</evidence>
<accession>A0ABQ4D2U6</accession>
<dbReference type="RefSeq" id="WP_203718714.1">
    <property type="nucleotide sequence ID" value="NZ_BONE01000107.1"/>
</dbReference>
<feature type="domain" description="CHAT" evidence="1">
    <location>
        <begin position="645"/>
        <end position="938"/>
    </location>
</feature>
<keyword evidence="3" id="KW-1185">Reference proteome</keyword>
<dbReference type="Pfam" id="PF12770">
    <property type="entry name" value="CHAT"/>
    <property type="match status" value="1"/>
</dbReference>
<dbReference type="EMBL" id="BONE01000107">
    <property type="protein sequence ID" value="GIF77862.1"/>
    <property type="molecule type" value="Genomic_DNA"/>
</dbReference>
<name>A0ABQ4D2U6_9ACTN</name>
<proteinExistence type="predicted"/>
<comment type="caution">
    <text evidence="2">The sequence shown here is derived from an EMBL/GenBank/DDBJ whole genome shotgun (WGS) entry which is preliminary data.</text>
</comment>
<protein>
    <recommendedName>
        <fullName evidence="1">CHAT domain-containing protein</fullName>
    </recommendedName>
</protein>
<sequence length="939" mass="102366">MARRPPRTSYGYLAPPDARVKGWECRDDGCGTGDQPAPPSWPHPCRLCGRPTDPTFEEPWAHDARIHLIRHQLRSPDRYERERARIEQHVWAYKEACFQGDAAAAAAAWQAFRANRPARWQESDTWWIASTALYEMVSLSAVFDDLEPAADELMECYPHVDTRDVEDDNTRRTISRTFVSMCVEWLKSEAAIDHPREAEIYGAMRDVAARIESVLMDHHHRGFQELAEKRAMHRSRAGMAAVRRSAGVAFDGLPPVAWPARGAAQDLARVDAAIAAAETHDDLGPLDDLVRRLGDPALVHLARARRHVVTGDLDAALGELDAGAQRGGRVLPQTLATAGLLLARRDPADLDRAIAWCRTGRAAGLRWWRRTTAADASLARLLLWRALRSEAAPAGGLAEAREAERLMRRRCRPWRGPDADDRLLLQEALAAREALTGRPSDERRHQAWRASVDGPWSAPEKARLAVAWAEWAVGTRVAEFAAEAYQHLVTLATQDAVARQGAAAKQRVLASAQEYAEEAGYWLARTGRYREAAIALETGRAVNLTEVLGRAASGAEFSVGYDEIAAETDDGALVYLAAAKAGGYALVVAGRHDPQYVDLPKLDRATVAGIVGRVQPEAVGVVRLATHREIAPAGPPAVQPMAAALRTMWHAGIGEILLFFARGDVVTLVPVGLFSLLPLHAVGDPGMPGDERAEGRHAGRFSAIRYAPNARTLRRCREALAGDGAGTLLAIDVPKGSGVDSPLRYVARETAEITRRWTGGSAQPIHDCTWAEFRAAADAHTSWHVACHGATEPASILDSRLYFADRQVTLAELLRTLRPGRRRLAVLSACQTNLSGSAMPNEAVGLPSALIQLGFAGVIATAWAVDDLATTYLMTVFYHAWCQEGREPVVALNLAQQWLRGARHADLLALLPDVTPAGGPGEFPYADPIYWAAFAYTGA</sequence>
<evidence type="ECO:0000313" key="3">
    <source>
        <dbReference type="Proteomes" id="UP000604117"/>
    </source>
</evidence>
<organism evidence="2 3">
    <name type="scientific">Asanoa siamensis</name>
    <dbReference type="NCBI Taxonomy" id="926357"/>
    <lineage>
        <taxon>Bacteria</taxon>
        <taxon>Bacillati</taxon>
        <taxon>Actinomycetota</taxon>
        <taxon>Actinomycetes</taxon>
        <taxon>Micromonosporales</taxon>
        <taxon>Micromonosporaceae</taxon>
        <taxon>Asanoa</taxon>
    </lineage>
</organism>
<evidence type="ECO:0000313" key="2">
    <source>
        <dbReference type="EMBL" id="GIF77862.1"/>
    </source>
</evidence>
<dbReference type="InterPro" id="IPR024983">
    <property type="entry name" value="CHAT_dom"/>
</dbReference>
<reference evidence="2 3" key="1">
    <citation type="submission" date="2021-01" db="EMBL/GenBank/DDBJ databases">
        <title>Whole genome shotgun sequence of Asanoa siamensis NBRC 107932.</title>
        <authorList>
            <person name="Komaki H."/>
            <person name="Tamura T."/>
        </authorList>
    </citation>
    <scope>NUCLEOTIDE SEQUENCE [LARGE SCALE GENOMIC DNA]</scope>
    <source>
        <strain evidence="2 3">NBRC 107932</strain>
    </source>
</reference>
<dbReference type="Proteomes" id="UP000604117">
    <property type="component" value="Unassembled WGS sequence"/>
</dbReference>